<dbReference type="EnsemblMetazoa" id="CLYHEMT002532.1">
    <property type="protein sequence ID" value="CLYHEMP002532.1"/>
    <property type="gene ID" value="CLYHEMG002532"/>
</dbReference>
<dbReference type="Proteomes" id="UP000594262">
    <property type="component" value="Unplaced"/>
</dbReference>
<comment type="cofactor">
    <cofactor evidence="1">
        <name>Mg(2+)</name>
        <dbReference type="ChEBI" id="CHEBI:18420"/>
    </cofactor>
</comment>
<dbReference type="AlphaFoldDB" id="A0A7M5UWR4"/>
<keyword evidence="4" id="KW-0378">Hydrolase</keyword>
<dbReference type="InterPro" id="IPR036397">
    <property type="entry name" value="RNaseH_sf"/>
</dbReference>
<dbReference type="PANTHER" id="PTHR13058">
    <property type="entry name" value="THREE PRIME REPAIR EXONUCLEASE 1, 2"/>
    <property type="match status" value="1"/>
</dbReference>
<keyword evidence="3" id="KW-0479">Metal-binding</keyword>
<evidence type="ECO:0000256" key="1">
    <source>
        <dbReference type="ARBA" id="ARBA00001946"/>
    </source>
</evidence>
<dbReference type="SUPFAM" id="SSF53098">
    <property type="entry name" value="Ribonuclease H-like"/>
    <property type="match status" value="1"/>
</dbReference>
<evidence type="ECO:0000256" key="7">
    <source>
        <dbReference type="ARBA" id="ARBA00025769"/>
    </source>
</evidence>
<dbReference type="GO" id="GO:0008296">
    <property type="term" value="F:3'-5'-DNA exonuclease activity"/>
    <property type="evidence" value="ECO:0007669"/>
    <property type="project" value="TreeGrafter"/>
</dbReference>
<keyword evidence="11" id="KW-1185">Reference proteome</keyword>
<comment type="similarity">
    <text evidence="7">Belongs to the exonuclease superfamily. TREX family.</text>
</comment>
<evidence type="ECO:0000256" key="3">
    <source>
        <dbReference type="ARBA" id="ARBA00022723"/>
    </source>
</evidence>
<protein>
    <recommendedName>
        <fullName evidence="9">Exonuclease domain-containing protein</fullName>
    </recommendedName>
</protein>
<evidence type="ECO:0000256" key="8">
    <source>
        <dbReference type="SAM" id="MobiDB-lite"/>
    </source>
</evidence>
<proteinExistence type="inferred from homology"/>
<evidence type="ECO:0000256" key="4">
    <source>
        <dbReference type="ARBA" id="ARBA00022801"/>
    </source>
</evidence>
<evidence type="ECO:0000256" key="2">
    <source>
        <dbReference type="ARBA" id="ARBA00022722"/>
    </source>
</evidence>
<organism evidence="10 11">
    <name type="scientific">Clytia hemisphaerica</name>
    <dbReference type="NCBI Taxonomy" id="252671"/>
    <lineage>
        <taxon>Eukaryota</taxon>
        <taxon>Metazoa</taxon>
        <taxon>Cnidaria</taxon>
        <taxon>Hydrozoa</taxon>
        <taxon>Hydroidolina</taxon>
        <taxon>Leptothecata</taxon>
        <taxon>Obeliida</taxon>
        <taxon>Clytiidae</taxon>
        <taxon>Clytia</taxon>
    </lineage>
</organism>
<dbReference type="Pfam" id="PF00929">
    <property type="entry name" value="RNase_T"/>
    <property type="match status" value="1"/>
</dbReference>
<keyword evidence="2" id="KW-0540">Nuclease</keyword>
<dbReference type="InterPro" id="IPR013520">
    <property type="entry name" value="Ribonucl_H"/>
</dbReference>
<sequence length="618" mass="71133">MVDPLFIFIDLEAAHGNNYFGDIIELAAQVDPRVIENETFSSLINTKQNLSYFALQISKISREDLRGKQYFGEVFKEFVDWVSKVVSKCDKIKKKKFAPVLVAHGGFDNDFMMLQSNIDRHEMDLDILNQFRFADTYMLAKRLKCKDIGNLWKCQLSIEMMYKHFFPDEVFKGQHRALADVKFMIRIFLGSPIAQYFDDIPIAVFDERKEEYIRKNTSKVEKGLLDENLPKGMAKVTHNMTLNRLLRNGLTYSRLISFFESAECTFDFYDKLKDMGIERKASKSLAAHLLSLGYCCRGAIEKEQRNKAGDDEDDKKIQRTDSGYESVHLNDEQWLDRFYTMFVEEFWYGPEQYEYQYGSITTKEMEEIDIAIDDLFNELFGDDMIDTVGPDGSQVDDSDVHVKQSSESPVTFIGQVQENNLMLNEDEISNLGLKFGDIKFASSDAVDELRNESFIKAIENGQDRLQFGDIGDMASQLDEGVDMNNLVDQAMDIELSKGVTTNNSGDSVEDWDSEVHNVREFHLGGPVKNIPIGISMNDFSGREFEERVPLLKHFNTFDMESRPEDGLPTMSRREKNKQRRKNRQHRKEQEKLAVDPHSGSGHGRTYGRTDKGEIIILV</sequence>
<feature type="domain" description="Exonuclease" evidence="9">
    <location>
        <begin position="5"/>
        <end position="195"/>
    </location>
</feature>
<dbReference type="PANTHER" id="PTHR13058:SF19">
    <property type="entry name" value="LD40940P"/>
    <property type="match status" value="1"/>
</dbReference>
<name>A0A7M5UWR4_9CNID</name>
<dbReference type="InterPro" id="IPR040393">
    <property type="entry name" value="TREX1/2"/>
</dbReference>
<accession>A0A7M5UWR4</accession>
<evidence type="ECO:0000256" key="6">
    <source>
        <dbReference type="ARBA" id="ARBA00022842"/>
    </source>
</evidence>
<dbReference type="GO" id="GO:0003676">
    <property type="term" value="F:nucleic acid binding"/>
    <property type="evidence" value="ECO:0007669"/>
    <property type="project" value="InterPro"/>
</dbReference>
<feature type="region of interest" description="Disordered" evidence="8">
    <location>
        <begin position="559"/>
        <end position="611"/>
    </location>
</feature>
<evidence type="ECO:0000313" key="10">
    <source>
        <dbReference type="EnsemblMetazoa" id="CLYHEMP002532.1"/>
    </source>
</evidence>
<evidence type="ECO:0000259" key="9">
    <source>
        <dbReference type="SMART" id="SM00479"/>
    </source>
</evidence>
<dbReference type="GO" id="GO:0046872">
    <property type="term" value="F:metal ion binding"/>
    <property type="evidence" value="ECO:0007669"/>
    <property type="project" value="UniProtKB-KW"/>
</dbReference>
<feature type="compositionally biased region" description="Basic residues" evidence="8">
    <location>
        <begin position="574"/>
        <end position="586"/>
    </location>
</feature>
<dbReference type="OrthoDB" id="5971833at2759"/>
<dbReference type="InterPro" id="IPR012337">
    <property type="entry name" value="RNaseH-like_sf"/>
</dbReference>
<dbReference type="GO" id="GO:0005737">
    <property type="term" value="C:cytoplasm"/>
    <property type="evidence" value="ECO:0007669"/>
    <property type="project" value="TreeGrafter"/>
</dbReference>
<dbReference type="GO" id="GO:0006308">
    <property type="term" value="P:DNA catabolic process"/>
    <property type="evidence" value="ECO:0007669"/>
    <property type="project" value="TreeGrafter"/>
</dbReference>
<evidence type="ECO:0000313" key="11">
    <source>
        <dbReference type="Proteomes" id="UP000594262"/>
    </source>
</evidence>
<dbReference type="GeneID" id="136817282"/>
<dbReference type="CDD" id="cd06127">
    <property type="entry name" value="DEDDh"/>
    <property type="match status" value="1"/>
</dbReference>
<keyword evidence="5" id="KW-0269">Exonuclease</keyword>
<evidence type="ECO:0000256" key="5">
    <source>
        <dbReference type="ARBA" id="ARBA00022839"/>
    </source>
</evidence>
<dbReference type="SMART" id="SM00479">
    <property type="entry name" value="EXOIII"/>
    <property type="match status" value="1"/>
</dbReference>
<keyword evidence="6" id="KW-0460">Magnesium</keyword>
<reference evidence="10" key="1">
    <citation type="submission" date="2021-01" db="UniProtKB">
        <authorList>
            <consortium name="EnsemblMetazoa"/>
        </authorList>
    </citation>
    <scope>IDENTIFICATION</scope>
</reference>
<dbReference type="RefSeq" id="XP_066929718.1">
    <property type="nucleotide sequence ID" value="XM_067073617.1"/>
</dbReference>
<dbReference type="Gene3D" id="3.30.420.10">
    <property type="entry name" value="Ribonuclease H-like superfamily/Ribonuclease H"/>
    <property type="match status" value="1"/>
</dbReference>